<comment type="similarity">
    <text evidence="2">Belongs to the SHO1 family.</text>
</comment>
<dbReference type="CDD" id="cd11855">
    <property type="entry name" value="SH3_Sho1p"/>
    <property type="match status" value="1"/>
</dbReference>
<dbReference type="SUPFAM" id="SSF50044">
    <property type="entry name" value="SH3-domain"/>
    <property type="match status" value="1"/>
</dbReference>
<keyword evidence="7" id="KW-0346">Stress response</keyword>
<accession>A0AAD5UNE2</accession>
<keyword evidence="14" id="KW-1185">Reference proteome</keyword>
<comment type="caution">
    <text evidence="13">The sequence shown here is derived from an EMBL/GenBank/DDBJ whole genome shotgun (WGS) entry which is preliminary data.</text>
</comment>
<feature type="transmembrane region" description="Helical" evidence="11">
    <location>
        <begin position="75"/>
        <end position="95"/>
    </location>
</feature>
<keyword evidence="8 11" id="KW-0472">Membrane</keyword>
<name>A0AAD5UNE2_9FUNG</name>
<organism evidence="13 14">
    <name type="scientific">Boothiomyces macroporosus</name>
    <dbReference type="NCBI Taxonomy" id="261099"/>
    <lineage>
        <taxon>Eukaryota</taxon>
        <taxon>Fungi</taxon>
        <taxon>Fungi incertae sedis</taxon>
        <taxon>Chytridiomycota</taxon>
        <taxon>Chytridiomycota incertae sedis</taxon>
        <taxon>Chytridiomycetes</taxon>
        <taxon>Rhizophydiales</taxon>
        <taxon>Terramycetaceae</taxon>
        <taxon>Boothiomyces</taxon>
    </lineage>
</organism>
<protein>
    <submittedName>
        <fullName evidence="13">Transmembrane osmosensor</fullName>
    </submittedName>
</protein>
<evidence type="ECO:0000313" key="13">
    <source>
        <dbReference type="EMBL" id="KAJ3260128.1"/>
    </source>
</evidence>
<feature type="domain" description="SH3" evidence="12">
    <location>
        <begin position="242"/>
        <end position="305"/>
    </location>
</feature>
<evidence type="ECO:0000256" key="11">
    <source>
        <dbReference type="SAM" id="Phobius"/>
    </source>
</evidence>
<dbReference type="InterPro" id="IPR035522">
    <property type="entry name" value="Sho1_SH3"/>
</dbReference>
<dbReference type="InterPro" id="IPR001452">
    <property type="entry name" value="SH3_domain"/>
</dbReference>
<keyword evidence="5 11" id="KW-0812">Transmembrane</keyword>
<reference evidence="13" key="1">
    <citation type="submission" date="2020-05" db="EMBL/GenBank/DDBJ databases">
        <title>Phylogenomic resolution of chytrid fungi.</title>
        <authorList>
            <person name="Stajich J.E."/>
            <person name="Amses K."/>
            <person name="Simmons R."/>
            <person name="Seto K."/>
            <person name="Myers J."/>
            <person name="Bonds A."/>
            <person name="Quandt C.A."/>
            <person name="Barry K."/>
            <person name="Liu P."/>
            <person name="Grigoriev I."/>
            <person name="Longcore J.E."/>
            <person name="James T.Y."/>
        </authorList>
    </citation>
    <scope>NUCLEOTIDE SEQUENCE</scope>
    <source>
        <strain evidence="13">PLAUS21</strain>
    </source>
</reference>
<proteinExistence type="inferred from homology"/>
<dbReference type="SMART" id="SM00326">
    <property type="entry name" value="SH3"/>
    <property type="match status" value="1"/>
</dbReference>
<dbReference type="Proteomes" id="UP001210925">
    <property type="component" value="Unassembled WGS sequence"/>
</dbReference>
<keyword evidence="6 11" id="KW-1133">Transmembrane helix</keyword>
<evidence type="ECO:0000256" key="10">
    <source>
        <dbReference type="SAM" id="MobiDB-lite"/>
    </source>
</evidence>
<evidence type="ECO:0000259" key="12">
    <source>
        <dbReference type="PROSITE" id="PS50002"/>
    </source>
</evidence>
<dbReference type="GO" id="GO:0005886">
    <property type="term" value="C:plasma membrane"/>
    <property type="evidence" value="ECO:0007669"/>
    <property type="project" value="UniProtKB-SubCell"/>
</dbReference>
<feature type="compositionally biased region" description="Polar residues" evidence="10">
    <location>
        <begin position="211"/>
        <end position="226"/>
    </location>
</feature>
<evidence type="ECO:0000256" key="1">
    <source>
        <dbReference type="ARBA" id="ARBA00004651"/>
    </source>
</evidence>
<feature type="transmembrane region" description="Helical" evidence="11">
    <location>
        <begin position="107"/>
        <end position="129"/>
    </location>
</feature>
<dbReference type="EMBL" id="JADGKB010000013">
    <property type="protein sequence ID" value="KAJ3260128.1"/>
    <property type="molecule type" value="Genomic_DNA"/>
</dbReference>
<evidence type="ECO:0000256" key="3">
    <source>
        <dbReference type="ARBA" id="ARBA00022443"/>
    </source>
</evidence>
<keyword evidence="3 9" id="KW-0728">SH3 domain</keyword>
<evidence type="ECO:0000256" key="2">
    <source>
        <dbReference type="ARBA" id="ARBA00009739"/>
    </source>
</evidence>
<dbReference type="Gene3D" id="2.30.30.40">
    <property type="entry name" value="SH3 Domains"/>
    <property type="match status" value="1"/>
</dbReference>
<dbReference type="Pfam" id="PF00018">
    <property type="entry name" value="SH3_1"/>
    <property type="match status" value="1"/>
</dbReference>
<evidence type="ECO:0000256" key="6">
    <source>
        <dbReference type="ARBA" id="ARBA00022989"/>
    </source>
</evidence>
<dbReference type="PRINTS" id="PR00452">
    <property type="entry name" value="SH3DOMAIN"/>
</dbReference>
<evidence type="ECO:0000256" key="9">
    <source>
        <dbReference type="PROSITE-ProRule" id="PRU00192"/>
    </source>
</evidence>
<keyword evidence="4" id="KW-1003">Cell membrane</keyword>
<comment type="subcellular location">
    <subcellularLocation>
        <location evidence="1">Cell membrane</location>
        <topology evidence="1">Multi-pass membrane protein</topology>
    </subcellularLocation>
</comment>
<evidence type="ECO:0000256" key="5">
    <source>
        <dbReference type="ARBA" id="ARBA00022692"/>
    </source>
</evidence>
<gene>
    <name evidence="13" type="primary">SHO1_3</name>
    <name evidence="13" type="ORF">HK103_001204</name>
</gene>
<evidence type="ECO:0000256" key="4">
    <source>
        <dbReference type="ARBA" id="ARBA00022475"/>
    </source>
</evidence>
<evidence type="ECO:0000256" key="7">
    <source>
        <dbReference type="ARBA" id="ARBA00023016"/>
    </source>
</evidence>
<evidence type="ECO:0000313" key="14">
    <source>
        <dbReference type="Proteomes" id="UP001210925"/>
    </source>
</evidence>
<feature type="transmembrane region" description="Helical" evidence="11">
    <location>
        <begin position="9"/>
        <end position="33"/>
    </location>
</feature>
<feature type="transmembrane region" description="Helical" evidence="11">
    <location>
        <begin position="45"/>
        <end position="63"/>
    </location>
</feature>
<dbReference type="InterPro" id="IPR036028">
    <property type="entry name" value="SH3-like_dom_sf"/>
</dbReference>
<sequence length="305" mass="33574">MDQNNIKTYAILGVTGFGVFFDFVGLIVTQAGIPSEGQPINPLGLQWYLFILYSFFIAVVAYYTYTEQIKNHKGVLLGLSTILFGILPIDIDAAIKSTHESGAMGSGSIVRAFGLIFIIFPVIFLFFCFGSEEDPIFNLTGGFGGINLPQINNPFSTDAKASPSAVVHRGAPIVVPQQKDVEMADRSPSPQEPRFQTSRTPSPEEARFQMASRTPSPVPQTSPRFSVIPNTRNSVVRNEDAVVEFKAEAMYTYNANVSDPNEISMKKGEILEVIDSKGKWWQVIKVESDGTFTTGIAPSNYLRRI</sequence>
<dbReference type="AlphaFoldDB" id="A0AAD5UNE2"/>
<feature type="region of interest" description="Disordered" evidence="10">
    <location>
        <begin position="177"/>
        <end position="226"/>
    </location>
</feature>
<dbReference type="PROSITE" id="PS50002">
    <property type="entry name" value="SH3"/>
    <property type="match status" value="1"/>
</dbReference>
<evidence type="ECO:0000256" key="8">
    <source>
        <dbReference type="ARBA" id="ARBA00023136"/>
    </source>
</evidence>